<sequence length="71" mass="7742">MILPFELFRISIAPPLLTAELLVKLELVTLILFPQKPNAPALSAALLLVKSQLLIVLFEPPIEIAPPPFSA</sequence>
<reference evidence="1 2" key="1">
    <citation type="submission" date="2016-04" db="EMBL/GenBank/DDBJ databases">
        <title>Genome sequence of Methanobrevibacter cuticularis DSM 11139.</title>
        <authorList>
            <person name="Poehlein A."/>
            <person name="Seedorf H."/>
            <person name="Daniel R."/>
        </authorList>
    </citation>
    <scope>NUCLEOTIDE SEQUENCE [LARGE SCALE GENOMIC DNA]</scope>
    <source>
        <strain evidence="1 2">DSM 11139</strain>
    </source>
</reference>
<evidence type="ECO:0000313" key="1">
    <source>
        <dbReference type="EMBL" id="KZX17718.1"/>
    </source>
</evidence>
<dbReference type="EMBL" id="LWMW01000015">
    <property type="protein sequence ID" value="KZX17718.1"/>
    <property type="molecule type" value="Genomic_DNA"/>
</dbReference>
<evidence type="ECO:0000313" key="2">
    <source>
        <dbReference type="Proteomes" id="UP000077275"/>
    </source>
</evidence>
<proteinExistence type="predicted"/>
<gene>
    <name evidence="1" type="ORF">MBCUT_01090</name>
</gene>
<dbReference type="AlphaFoldDB" id="A0A166FIR6"/>
<keyword evidence="2" id="KW-1185">Reference proteome</keyword>
<protein>
    <submittedName>
        <fullName evidence="1">Uncharacterized protein</fullName>
    </submittedName>
</protein>
<accession>A0A166FIR6</accession>
<organism evidence="1 2">
    <name type="scientific">Methanobrevibacter cuticularis</name>
    <dbReference type="NCBI Taxonomy" id="47311"/>
    <lineage>
        <taxon>Archaea</taxon>
        <taxon>Methanobacteriati</taxon>
        <taxon>Methanobacteriota</taxon>
        <taxon>Methanomada group</taxon>
        <taxon>Methanobacteria</taxon>
        <taxon>Methanobacteriales</taxon>
        <taxon>Methanobacteriaceae</taxon>
        <taxon>Methanobrevibacter</taxon>
    </lineage>
</organism>
<comment type="caution">
    <text evidence="1">The sequence shown here is derived from an EMBL/GenBank/DDBJ whole genome shotgun (WGS) entry which is preliminary data.</text>
</comment>
<dbReference type="Proteomes" id="UP000077275">
    <property type="component" value="Unassembled WGS sequence"/>
</dbReference>
<name>A0A166FIR6_9EURY</name>